<dbReference type="RefSeq" id="WP_283344760.1">
    <property type="nucleotide sequence ID" value="NZ_JASHIF010000009.1"/>
</dbReference>
<evidence type="ECO:0008006" key="3">
    <source>
        <dbReference type="Google" id="ProtNLM"/>
    </source>
</evidence>
<accession>A0ABT6Y8S4</accession>
<dbReference type="Proteomes" id="UP001236507">
    <property type="component" value="Unassembled WGS sequence"/>
</dbReference>
<keyword evidence="2" id="KW-1185">Reference proteome</keyword>
<dbReference type="EMBL" id="JASHIF010000009">
    <property type="protein sequence ID" value="MDI9859902.1"/>
    <property type="molecule type" value="Genomic_DNA"/>
</dbReference>
<evidence type="ECO:0000313" key="1">
    <source>
        <dbReference type="EMBL" id="MDI9859902.1"/>
    </source>
</evidence>
<name>A0ABT6Y8S4_9BACT</name>
<comment type="caution">
    <text evidence="1">The sequence shown here is derived from an EMBL/GenBank/DDBJ whole genome shotgun (WGS) entry which is preliminary data.</text>
</comment>
<proteinExistence type="predicted"/>
<sequence length="213" mass="25142">MSTQAFEIQLYEKLNQFFFEHDYLLMVDKKQYRKITSSGFLNVIFTCTSYENEILLDVNIGCRNEKIEQIAQQYLGNSRDYWGDANTFVISIGKFNDSKNFRYKIQTDSDLDDVCEEVRSFMLTHGFEFLETHSSLEAINHMFNATPKISCKYVYNQSHRRFKGLIVAKLVNDDNFKDLFEKHQRGLIFSVAPEEELQKFDRLMGFLMYVSDN</sequence>
<evidence type="ECO:0000313" key="2">
    <source>
        <dbReference type="Proteomes" id="UP001236507"/>
    </source>
</evidence>
<organism evidence="1 2">
    <name type="scientific">Flectobacillus roseus</name>
    <dbReference type="NCBI Taxonomy" id="502259"/>
    <lineage>
        <taxon>Bacteria</taxon>
        <taxon>Pseudomonadati</taxon>
        <taxon>Bacteroidota</taxon>
        <taxon>Cytophagia</taxon>
        <taxon>Cytophagales</taxon>
        <taxon>Flectobacillaceae</taxon>
        <taxon>Flectobacillus</taxon>
    </lineage>
</organism>
<gene>
    <name evidence="1" type="ORF">QM524_11840</name>
</gene>
<protein>
    <recommendedName>
        <fullName evidence="3">DUF4304 domain-containing protein</fullName>
    </recommendedName>
</protein>
<reference evidence="1 2" key="1">
    <citation type="submission" date="2023-05" db="EMBL/GenBank/DDBJ databases">
        <title>Novel species of genus Flectobacillus isolated from stream in China.</title>
        <authorList>
            <person name="Lu H."/>
        </authorList>
    </citation>
    <scope>NUCLEOTIDE SEQUENCE [LARGE SCALE GENOMIC DNA]</scope>
    <source>
        <strain evidence="1 2">KCTC 42575</strain>
    </source>
</reference>